<organism evidence="3 4">
    <name type="scientific">Stigmatella aurantiaca</name>
    <dbReference type="NCBI Taxonomy" id="41"/>
    <lineage>
        <taxon>Bacteria</taxon>
        <taxon>Pseudomonadati</taxon>
        <taxon>Myxococcota</taxon>
        <taxon>Myxococcia</taxon>
        <taxon>Myxococcales</taxon>
        <taxon>Cystobacterineae</taxon>
        <taxon>Archangiaceae</taxon>
        <taxon>Stigmatella</taxon>
    </lineage>
</organism>
<proteinExistence type="predicted"/>
<evidence type="ECO:0000256" key="1">
    <source>
        <dbReference type="SAM" id="Coils"/>
    </source>
</evidence>
<feature type="coiled-coil region" evidence="1">
    <location>
        <begin position="12"/>
        <end position="177"/>
    </location>
</feature>
<dbReference type="EMBL" id="FOAP01000012">
    <property type="protein sequence ID" value="SEM13346.1"/>
    <property type="molecule type" value="Genomic_DNA"/>
</dbReference>
<reference evidence="4" key="1">
    <citation type="submission" date="2016-10" db="EMBL/GenBank/DDBJ databases">
        <authorList>
            <person name="Varghese N."/>
            <person name="Submissions S."/>
        </authorList>
    </citation>
    <scope>NUCLEOTIDE SEQUENCE [LARGE SCALE GENOMIC DNA]</scope>
    <source>
        <strain evidence="4">DSM 17044</strain>
    </source>
</reference>
<dbReference type="AlphaFoldDB" id="A0A1H7VVU0"/>
<feature type="domain" description="Bacteriophage T5 Orf172 DNA-binding" evidence="2">
    <location>
        <begin position="405"/>
        <end position="488"/>
    </location>
</feature>
<accession>A0A1H7VVU0</accession>
<name>A0A1H7VVU0_STIAU</name>
<dbReference type="InterPro" id="IPR018306">
    <property type="entry name" value="Phage_T5_Orf172_DNA-bd"/>
</dbReference>
<dbReference type="SMART" id="SM00974">
    <property type="entry name" value="T5orf172"/>
    <property type="match status" value="1"/>
</dbReference>
<evidence type="ECO:0000313" key="3">
    <source>
        <dbReference type="EMBL" id="SEM13346.1"/>
    </source>
</evidence>
<sequence length="540" mass="61981">MAVLIFALTIALTVFQTRARSANALLQQAREETGSLQERVSKLEADNKVLEQYRRIPNAEQHAQEIIQAAERRAEEVQARAQENQERMLAAVLAENERTRAALQTDRDRATAEFQVTKNKASAILTDAAAEASAVVETAYKRARELEAESSLTVQTIEELKRTIEALKNVIEGYGNQYVIPTYGLLDELAEEFGHAESGQRLKSARDSMRRMIKSGTAATCDYVEESRKSTAIDFVLDAFNGKVDTILLSLKSDNHGTLAQKIRDAFNIVNNNGKAFRNARITPEYLQVRLDELHWAAVTQELKEKEREEQRILKERIREEEKAQREYERAMKEAQKEEEVLRKAMEKAQREIEKASDEQKARYEDQLRELQERLKSAEEKNQRALSMAQQTKTGHVYVISNIGSFGEDVYKIGLTRRLEPLDRIKELGDASVPFEFDVHSLISSEDAPALERELHKRFVRTQVNKVNPRKEFFRLTLQDIRRELEGMGIHAKWTLAAECREYKETRAIEQAMVDKTFHESAWMEKQLQEQDADPQRLAG</sequence>
<keyword evidence="1" id="KW-0175">Coiled coil</keyword>
<dbReference type="Pfam" id="PF13455">
    <property type="entry name" value="MUG113"/>
    <property type="match status" value="1"/>
</dbReference>
<gene>
    <name evidence="3" type="ORF">SAMN05444354_11231</name>
</gene>
<dbReference type="Pfam" id="PF13250">
    <property type="entry name" value="SNIPE"/>
    <property type="match status" value="1"/>
</dbReference>
<dbReference type="Proteomes" id="UP000182719">
    <property type="component" value="Unassembled WGS sequence"/>
</dbReference>
<keyword evidence="4" id="KW-1185">Reference proteome</keyword>
<feature type="coiled-coil region" evidence="1">
    <location>
        <begin position="301"/>
        <end position="388"/>
    </location>
</feature>
<dbReference type="InterPro" id="IPR025280">
    <property type="entry name" value="SNIPE"/>
</dbReference>
<evidence type="ECO:0000313" key="4">
    <source>
        <dbReference type="Proteomes" id="UP000182719"/>
    </source>
</evidence>
<protein>
    <submittedName>
        <fullName evidence="3">T5orf172 domain-containing protein</fullName>
    </submittedName>
</protein>
<evidence type="ECO:0000259" key="2">
    <source>
        <dbReference type="SMART" id="SM00974"/>
    </source>
</evidence>